<gene>
    <name evidence="1" type="ORF">T07_9739</name>
</gene>
<dbReference type="AlphaFoldDB" id="A0A0V0RNJ2"/>
<dbReference type="Proteomes" id="UP000054630">
    <property type="component" value="Unassembled WGS sequence"/>
</dbReference>
<sequence length="148" mass="16544">MNNAHAPPDRSLSWRLAAPGWWHVLVGIDYYYKLVTGRIRRATGGRVSGRRDPPWLDHVRESRPKTIPRARGLLVERRRLRRQHPAEIQGGRVVRNSGAADGAVALKKLELEGPYENHAGALHGAARCSRITSLGRPKRAFKMSTACV</sequence>
<organism evidence="1 2">
    <name type="scientific">Trichinella nelsoni</name>
    <dbReference type="NCBI Taxonomy" id="6336"/>
    <lineage>
        <taxon>Eukaryota</taxon>
        <taxon>Metazoa</taxon>
        <taxon>Ecdysozoa</taxon>
        <taxon>Nematoda</taxon>
        <taxon>Enoplea</taxon>
        <taxon>Dorylaimia</taxon>
        <taxon>Trichinellida</taxon>
        <taxon>Trichinellidae</taxon>
        <taxon>Trichinella</taxon>
    </lineage>
</organism>
<evidence type="ECO:0000313" key="2">
    <source>
        <dbReference type="Proteomes" id="UP000054630"/>
    </source>
</evidence>
<comment type="caution">
    <text evidence="1">The sequence shown here is derived from an EMBL/GenBank/DDBJ whole genome shotgun (WGS) entry which is preliminary data.</text>
</comment>
<reference evidence="1 2" key="1">
    <citation type="submission" date="2015-01" db="EMBL/GenBank/DDBJ databases">
        <title>Evolution of Trichinella species and genotypes.</title>
        <authorList>
            <person name="Korhonen P.K."/>
            <person name="Edoardo P."/>
            <person name="Giuseppe L.R."/>
            <person name="Gasser R.B."/>
        </authorList>
    </citation>
    <scope>NUCLEOTIDE SEQUENCE [LARGE SCALE GENOMIC DNA]</scope>
    <source>
        <strain evidence="1">ISS37</strain>
    </source>
</reference>
<dbReference type="STRING" id="6336.A0A0V0RNJ2"/>
<accession>A0A0V0RNJ2</accession>
<protein>
    <submittedName>
        <fullName evidence="1">Uncharacterized protein</fullName>
    </submittedName>
</protein>
<name>A0A0V0RNJ2_9BILA</name>
<dbReference type="OrthoDB" id="8065733at2759"/>
<dbReference type="EMBL" id="JYDL01000117">
    <property type="protein sequence ID" value="KRX15999.1"/>
    <property type="molecule type" value="Genomic_DNA"/>
</dbReference>
<keyword evidence="2" id="KW-1185">Reference proteome</keyword>
<evidence type="ECO:0000313" key="1">
    <source>
        <dbReference type="EMBL" id="KRX15999.1"/>
    </source>
</evidence>
<proteinExistence type="predicted"/>